<dbReference type="InterPro" id="IPR027409">
    <property type="entry name" value="GroEL-like_apical_dom_sf"/>
</dbReference>
<dbReference type="GO" id="GO:0140662">
    <property type="term" value="F:ATP-dependent protein folding chaperone"/>
    <property type="evidence" value="ECO:0007669"/>
    <property type="project" value="InterPro"/>
</dbReference>
<reference evidence="6" key="1">
    <citation type="journal article" date="2017" name="ISME J.">
        <title>Novel chaperonins are prevalent in the virioplankton and demonstrate links to viral biology and ecology.</title>
        <authorList>
            <person name="Marine R.L."/>
            <person name="Nasko D.J."/>
            <person name="Wray J."/>
            <person name="Polson S.W."/>
            <person name="Wommack K.E."/>
        </authorList>
    </citation>
    <scope>NUCLEOTIDE SEQUENCE</scope>
</reference>
<dbReference type="NCBIfam" id="NF009487">
    <property type="entry name" value="PRK12849.1"/>
    <property type="match status" value="1"/>
</dbReference>
<dbReference type="Gene3D" id="3.30.260.10">
    <property type="entry name" value="TCP-1-like chaperonin intermediate domain"/>
    <property type="match status" value="1"/>
</dbReference>
<dbReference type="InterPro" id="IPR027410">
    <property type="entry name" value="TCP-1-like_intermed_sf"/>
</dbReference>
<dbReference type="Pfam" id="PF00118">
    <property type="entry name" value="Cpn60_TCP1"/>
    <property type="match status" value="1"/>
</dbReference>
<dbReference type="PRINTS" id="PR00298">
    <property type="entry name" value="CHAPERONIN60"/>
</dbReference>
<dbReference type="InterPro" id="IPR001844">
    <property type="entry name" value="Cpn60/GroEL"/>
</dbReference>
<organism evidence="6">
    <name type="scientific">uncultured virus</name>
    <dbReference type="NCBI Taxonomy" id="340016"/>
    <lineage>
        <taxon>Viruses</taxon>
        <taxon>environmental samples</taxon>
    </lineage>
</organism>
<name>A0A240F7B7_9VIRU</name>
<dbReference type="SUPFAM" id="SSF48592">
    <property type="entry name" value="GroEL equatorial domain-like"/>
    <property type="match status" value="1"/>
</dbReference>
<dbReference type="GO" id="GO:0042026">
    <property type="term" value="P:protein refolding"/>
    <property type="evidence" value="ECO:0007669"/>
    <property type="project" value="InterPro"/>
</dbReference>
<dbReference type="Gene3D" id="3.50.7.10">
    <property type="entry name" value="GroEL"/>
    <property type="match status" value="1"/>
</dbReference>
<dbReference type="CDD" id="cd03344">
    <property type="entry name" value="GroEL"/>
    <property type="match status" value="1"/>
</dbReference>
<keyword evidence="5" id="KW-0175">Coiled coil</keyword>
<gene>
    <name evidence="6" type="primary">GroEL</name>
</gene>
<dbReference type="Gene3D" id="1.10.560.10">
    <property type="entry name" value="GroEL-like equatorial domain"/>
    <property type="match status" value="1"/>
</dbReference>
<keyword evidence="2" id="KW-0547">Nucleotide-binding</keyword>
<evidence type="ECO:0000256" key="3">
    <source>
        <dbReference type="ARBA" id="ARBA00022840"/>
    </source>
</evidence>
<evidence type="ECO:0000313" key="6">
    <source>
        <dbReference type="EMBL" id="AQM32689.1"/>
    </source>
</evidence>
<comment type="similarity">
    <text evidence="1">Belongs to the chaperonin (HSP60) family.</text>
</comment>
<evidence type="ECO:0000256" key="5">
    <source>
        <dbReference type="SAM" id="Coils"/>
    </source>
</evidence>
<sequence>MSKIIEFGPEARQQLVKGIDKLADAVVSTLGPNGRNVVIANNNGYPQSTKDGVTVAKSISLSDNVEEVGASMVKQAAIKTADQAGDGTTTSTLLAREMVKAGLSHLNNGANAVEIKRGMDNAVKQVVKLLQKNSEDISSEEQLEQIAAISANNDVEVGKLIATAMNKVGREGVVFIEESKSGDTYLETVEGMQFDRGYKSHYFVTDNNTMTCTLDDALILIADKKFTQVKELLPILEGVSNQNKSLLIIAEDIDNEALATLIVNKVRGTIKVAAVKAPDFGDRRKLLLEDMAIMTGGQVFNEQKGMKLDKFSWEWFGQSRIVTVTKDQTTIVDGRGKSESIQTRIEELQQQIEKAETAYQKEKLQERLAKFSGGVAIIHVGGLTETEMKEKKDRVDDALHATKAAIEEGIVPGGGVALLGAREGVEEMNNIGSQIVYQACGKPFEQILTNAGHTSVEAQMLGLTLKNAYEVWNGYNLKTEEIVNMKEAGIIDPAKVTRTALESAASVAGTVLLTECVVVEDPDNEKETDPMAGMMGGMM</sequence>
<dbReference type="NCBIfam" id="TIGR02348">
    <property type="entry name" value="GroEL"/>
    <property type="match status" value="1"/>
</dbReference>
<accession>A0A240F7B7</accession>
<dbReference type="NCBIfam" id="NF000592">
    <property type="entry name" value="PRK00013.1"/>
    <property type="match status" value="1"/>
</dbReference>
<dbReference type="PANTHER" id="PTHR45633">
    <property type="entry name" value="60 KDA HEAT SHOCK PROTEIN, MITOCHONDRIAL"/>
    <property type="match status" value="1"/>
</dbReference>
<keyword evidence="3" id="KW-0067">ATP-binding</keyword>
<keyword evidence="4" id="KW-0143">Chaperone</keyword>
<dbReference type="InterPro" id="IPR002423">
    <property type="entry name" value="Cpn60/GroEL/TCP-1"/>
</dbReference>
<dbReference type="EMBL" id="KU595523">
    <property type="protein sequence ID" value="AQM32689.1"/>
    <property type="molecule type" value="Genomic_DNA"/>
</dbReference>
<dbReference type="SUPFAM" id="SSF54849">
    <property type="entry name" value="GroEL-intermediate domain like"/>
    <property type="match status" value="1"/>
</dbReference>
<proteinExistence type="inferred from homology"/>
<dbReference type="FunFam" id="3.50.7.10:FF:000001">
    <property type="entry name" value="60 kDa chaperonin"/>
    <property type="match status" value="1"/>
</dbReference>
<dbReference type="PROSITE" id="PS00296">
    <property type="entry name" value="CHAPERONINS_CPN60"/>
    <property type="match status" value="1"/>
</dbReference>
<evidence type="ECO:0000256" key="1">
    <source>
        <dbReference type="ARBA" id="ARBA00006607"/>
    </source>
</evidence>
<dbReference type="InterPro" id="IPR018370">
    <property type="entry name" value="Chaperonin_Cpn60_CS"/>
</dbReference>
<evidence type="ECO:0000256" key="2">
    <source>
        <dbReference type="ARBA" id="ARBA00022741"/>
    </source>
</evidence>
<dbReference type="InterPro" id="IPR027413">
    <property type="entry name" value="GROEL-like_equatorial_sf"/>
</dbReference>
<dbReference type="NCBIfam" id="NF009488">
    <property type="entry name" value="PRK12850.1"/>
    <property type="match status" value="1"/>
</dbReference>
<evidence type="ECO:0000256" key="4">
    <source>
        <dbReference type="ARBA" id="ARBA00023186"/>
    </source>
</evidence>
<dbReference type="GO" id="GO:0005524">
    <property type="term" value="F:ATP binding"/>
    <property type="evidence" value="ECO:0007669"/>
    <property type="project" value="UniProtKB-KW"/>
</dbReference>
<dbReference type="NCBIfam" id="NF009489">
    <property type="entry name" value="PRK12851.1"/>
    <property type="match status" value="1"/>
</dbReference>
<protein>
    <submittedName>
        <fullName evidence="6">Chaperonin GroEL</fullName>
    </submittedName>
</protein>
<feature type="coiled-coil region" evidence="5">
    <location>
        <begin position="338"/>
        <end position="365"/>
    </location>
</feature>
<dbReference type="HAMAP" id="MF_00600">
    <property type="entry name" value="CH60"/>
    <property type="match status" value="1"/>
</dbReference>
<dbReference type="SUPFAM" id="SSF52029">
    <property type="entry name" value="GroEL apical domain-like"/>
    <property type="match status" value="1"/>
</dbReference>